<keyword evidence="5" id="KW-0227">DNA damage</keyword>
<evidence type="ECO:0000259" key="9">
    <source>
        <dbReference type="Pfam" id="PF03372"/>
    </source>
</evidence>
<keyword evidence="11" id="KW-1185">Reference proteome</keyword>
<evidence type="ECO:0000256" key="3">
    <source>
        <dbReference type="ARBA" id="ARBA00022722"/>
    </source>
</evidence>
<evidence type="ECO:0000256" key="7">
    <source>
        <dbReference type="ARBA" id="ARBA00022842"/>
    </source>
</evidence>
<evidence type="ECO:0000256" key="5">
    <source>
        <dbReference type="ARBA" id="ARBA00022763"/>
    </source>
</evidence>
<keyword evidence="10" id="KW-0269">Exonuclease</keyword>
<dbReference type="Proteomes" id="UP000321261">
    <property type="component" value="Unassembled WGS sequence"/>
</dbReference>
<proteinExistence type="predicted"/>
<feature type="domain" description="Endonuclease/exonuclease/phosphatase" evidence="9">
    <location>
        <begin position="17"/>
        <end position="254"/>
    </location>
</feature>
<comment type="cofactor">
    <cofactor evidence="1">
        <name>Mn(2+)</name>
        <dbReference type="ChEBI" id="CHEBI:29035"/>
    </cofactor>
</comment>
<evidence type="ECO:0000313" key="10">
    <source>
        <dbReference type="EMBL" id="TWF81715.1"/>
    </source>
</evidence>
<dbReference type="EMBL" id="VIWU01000001">
    <property type="protein sequence ID" value="TWF81715.1"/>
    <property type="molecule type" value="Genomic_DNA"/>
</dbReference>
<dbReference type="InterPro" id="IPR005135">
    <property type="entry name" value="Endo/exonuclease/phosphatase"/>
</dbReference>
<keyword evidence="4" id="KW-0479">Metal-binding</keyword>
<comment type="cofactor">
    <cofactor evidence="2">
        <name>Mg(2+)</name>
        <dbReference type="ChEBI" id="CHEBI:18420"/>
    </cofactor>
</comment>
<keyword evidence="3" id="KW-0540">Nuclease</keyword>
<keyword evidence="6 10" id="KW-0378">Hydrolase</keyword>
<dbReference type="Pfam" id="PF03372">
    <property type="entry name" value="Exo_endo_phos"/>
    <property type="match status" value="1"/>
</dbReference>
<reference evidence="10 11" key="1">
    <citation type="submission" date="2019-06" db="EMBL/GenBank/DDBJ databases">
        <title>Sequencing the genomes of 1000 actinobacteria strains.</title>
        <authorList>
            <person name="Klenk H.-P."/>
        </authorList>
    </citation>
    <scope>NUCLEOTIDE SEQUENCE [LARGE SCALE GENOMIC DNA]</scope>
    <source>
        <strain evidence="10 11">DSM 45671</strain>
    </source>
</reference>
<dbReference type="PANTHER" id="PTHR15822">
    <property type="entry name" value="TRAF AND TNF RECEPTOR-ASSOCIATED PROTEIN"/>
    <property type="match status" value="1"/>
</dbReference>
<name>A0A561T3N7_9PSEU</name>
<evidence type="ECO:0000256" key="2">
    <source>
        <dbReference type="ARBA" id="ARBA00001946"/>
    </source>
</evidence>
<keyword evidence="8" id="KW-0234">DNA repair</keyword>
<keyword evidence="10" id="KW-0255">Endonuclease</keyword>
<dbReference type="PANTHER" id="PTHR15822:SF4">
    <property type="entry name" value="TYROSYL-DNA PHOSPHODIESTERASE 2"/>
    <property type="match status" value="1"/>
</dbReference>
<evidence type="ECO:0000256" key="4">
    <source>
        <dbReference type="ARBA" id="ARBA00022723"/>
    </source>
</evidence>
<evidence type="ECO:0000256" key="1">
    <source>
        <dbReference type="ARBA" id="ARBA00001936"/>
    </source>
</evidence>
<protein>
    <submittedName>
        <fullName evidence="10">Endonuclease/exonuclease/phosphatase family metal-dependent hydrolase</fullName>
    </submittedName>
</protein>
<dbReference type="GO" id="GO:0004519">
    <property type="term" value="F:endonuclease activity"/>
    <property type="evidence" value="ECO:0007669"/>
    <property type="project" value="UniProtKB-KW"/>
</dbReference>
<evidence type="ECO:0000256" key="6">
    <source>
        <dbReference type="ARBA" id="ARBA00022801"/>
    </source>
</evidence>
<gene>
    <name evidence="10" type="ORF">FHX44_117660</name>
</gene>
<evidence type="ECO:0000313" key="11">
    <source>
        <dbReference type="Proteomes" id="UP000321261"/>
    </source>
</evidence>
<dbReference type="SUPFAM" id="SSF56219">
    <property type="entry name" value="DNase I-like"/>
    <property type="match status" value="1"/>
</dbReference>
<dbReference type="RefSeq" id="WP_170309208.1">
    <property type="nucleotide sequence ID" value="NZ_VIWU01000001.1"/>
</dbReference>
<sequence length="269" mass="29346">MTELASESWTQITFVAMTYNLWGDAHLAERQPALRAFFRTRPPDLLAVQELRPGSRALIDEELSGHDRVVDDHPGWAGQSNLWWRREVFELVAYGVRDVGILAPGAGLFWVRLRTAAGQVLVFATAHLTWPGHTEERATGVNMRVPQARAIVAALDELAGDGPCLFTADVNDIGGPLWELGNAGFLDSFTALGSPAPPTHPVVPMPFTSGRGTRLSPVQSPAKAIDWLFHRGALRARTSEVVEFFHDGSAPSDHRPVVATFTLEEGANP</sequence>
<dbReference type="InterPro" id="IPR051547">
    <property type="entry name" value="TDP2-like"/>
</dbReference>
<dbReference type="GO" id="GO:0006281">
    <property type="term" value="P:DNA repair"/>
    <property type="evidence" value="ECO:0007669"/>
    <property type="project" value="UniProtKB-KW"/>
</dbReference>
<comment type="caution">
    <text evidence="10">The sequence shown here is derived from an EMBL/GenBank/DDBJ whole genome shotgun (WGS) entry which is preliminary data.</text>
</comment>
<dbReference type="GO" id="GO:0046872">
    <property type="term" value="F:metal ion binding"/>
    <property type="evidence" value="ECO:0007669"/>
    <property type="project" value="UniProtKB-KW"/>
</dbReference>
<organism evidence="10 11">
    <name type="scientific">Pseudonocardia hierapolitana</name>
    <dbReference type="NCBI Taxonomy" id="1128676"/>
    <lineage>
        <taxon>Bacteria</taxon>
        <taxon>Bacillati</taxon>
        <taxon>Actinomycetota</taxon>
        <taxon>Actinomycetes</taxon>
        <taxon>Pseudonocardiales</taxon>
        <taxon>Pseudonocardiaceae</taxon>
        <taxon>Pseudonocardia</taxon>
    </lineage>
</organism>
<dbReference type="GO" id="GO:0004527">
    <property type="term" value="F:exonuclease activity"/>
    <property type="evidence" value="ECO:0007669"/>
    <property type="project" value="UniProtKB-KW"/>
</dbReference>
<evidence type="ECO:0000256" key="8">
    <source>
        <dbReference type="ARBA" id="ARBA00023204"/>
    </source>
</evidence>
<keyword evidence="7" id="KW-0460">Magnesium</keyword>
<dbReference type="InterPro" id="IPR036691">
    <property type="entry name" value="Endo/exonu/phosph_ase_sf"/>
</dbReference>
<dbReference type="Gene3D" id="3.60.10.10">
    <property type="entry name" value="Endonuclease/exonuclease/phosphatase"/>
    <property type="match status" value="1"/>
</dbReference>
<accession>A0A561T3N7</accession>
<dbReference type="AlphaFoldDB" id="A0A561T3N7"/>